<evidence type="ECO:0000313" key="3">
    <source>
        <dbReference type="EMBL" id="NQE34682.1"/>
    </source>
</evidence>
<feature type="transmembrane region" description="Helical" evidence="1">
    <location>
        <begin position="75"/>
        <end position="97"/>
    </location>
</feature>
<accession>A0ABX2CY45</accession>
<keyword evidence="4" id="KW-1185">Reference proteome</keyword>
<organism evidence="3 4">
    <name type="scientific">Microcoleus asticus IPMA8</name>
    <dbReference type="NCBI Taxonomy" id="2563858"/>
    <lineage>
        <taxon>Bacteria</taxon>
        <taxon>Bacillati</taxon>
        <taxon>Cyanobacteriota</taxon>
        <taxon>Cyanophyceae</taxon>
        <taxon>Oscillatoriophycideae</taxon>
        <taxon>Oscillatoriales</taxon>
        <taxon>Microcoleaceae</taxon>
        <taxon>Microcoleus</taxon>
        <taxon>Microcoleus asticus</taxon>
    </lineage>
</organism>
<dbReference type="InterPro" id="IPR009597">
    <property type="entry name" value="DUF1206"/>
</dbReference>
<proteinExistence type="predicted"/>
<feature type="transmembrane region" description="Helical" evidence="1">
    <location>
        <begin position="211"/>
        <end position="232"/>
    </location>
</feature>
<keyword evidence="1" id="KW-0812">Transmembrane</keyword>
<feature type="domain" description="DUF1206" evidence="2">
    <location>
        <begin position="210"/>
        <end position="278"/>
    </location>
</feature>
<keyword evidence="1" id="KW-0472">Membrane</keyword>
<evidence type="ECO:0000256" key="1">
    <source>
        <dbReference type="SAM" id="Phobius"/>
    </source>
</evidence>
<reference evidence="3 4" key="1">
    <citation type="journal article" date="2020" name="Sci. Rep.">
        <title>A novel cyanobacterial geosmin producer, revising GeoA distribution and dispersion patterns in Bacteria.</title>
        <authorList>
            <person name="Churro C."/>
            <person name="Semedo-Aguiar A.P."/>
            <person name="Silva A.D."/>
            <person name="Pereira-Leal J.B."/>
            <person name="Leite R.B."/>
        </authorList>
    </citation>
    <scope>NUCLEOTIDE SEQUENCE [LARGE SCALE GENOMIC DNA]</scope>
    <source>
        <strain evidence="3 4">IPMA8</strain>
    </source>
</reference>
<evidence type="ECO:0000259" key="2">
    <source>
        <dbReference type="Pfam" id="PF06724"/>
    </source>
</evidence>
<feature type="transmembrane region" description="Helical" evidence="1">
    <location>
        <begin position="252"/>
        <end position="273"/>
    </location>
</feature>
<feature type="transmembrane region" description="Helical" evidence="1">
    <location>
        <begin position="36"/>
        <end position="55"/>
    </location>
</feature>
<comment type="caution">
    <text evidence="3">The sequence shown here is derived from an EMBL/GenBank/DDBJ whole genome shotgun (WGS) entry which is preliminary data.</text>
</comment>
<dbReference type="Proteomes" id="UP000702425">
    <property type="component" value="Unassembled WGS sequence"/>
</dbReference>
<feature type="transmembrane region" description="Helical" evidence="1">
    <location>
        <begin position="117"/>
        <end position="138"/>
    </location>
</feature>
<dbReference type="EMBL" id="SRRZ01000037">
    <property type="protein sequence ID" value="NQE34682.1"/>
    <property type="molecule type" value="Genomic_DNA"/>
</dbReference>
<gene>
    <name evidence="3" type="ORF">E5S67_02410</name>
</gene>
<protein>
    <recommendedName>
        <fullName evidence="2">DUF1206 domain-containing protein</fullName>
    </recommendedName>
</protein>
<dbReference type="RefSeq" id="WP_172187432.1">
    <property type="nucleotide sequence ID" value="NZ_CAWPPK010000249.1"/>
</dbReference>
<feature type="transmembrane region" description="Helical" evidence="1">
    <location>
        <begin position="158"/>
        <end position="179"/>
    </location>
</feature>
<dbReference type="Pfam" id="PF06724">
    <property type="entry name" value="DUF1206"/>
    <property type="match status" value="3"/>
</dbReference>
<evidence type="ECO:0000313" key="4">
    <source>
        <dbReference type="Proteomes" id="UP000702425"/>
    </source>
</evidence>
<feature type="domain" description="DUF1206" evidence="2">
    <location>
        <begin position="30"/>
        <end position="96"/>
    </location>
</feature>
<feature type="domain" description="DUF1206" evidence="2">
    <location>
        <begin position="115"/>
        <end position="183"/>
    </location>
</feature>
<keyword evidence="1" id="KW-1133">Transmembrane helix</keyword>
<name>A0ABX2CY45_9CYAN</name>
<sequence length="282" mass="30484">MTDRNSPTDNIKQSVRRATSDSWFERLARLGYAAKGLVYFIIGFLAAQAAFGTGGRTTDSSGALSTIVTQPFGKFLLFLVTIGIIGYVILQIAQTILDPEHAGEKMDVKRIAQRVGYGFSALAYSGLALTAVKLIIGSGGKSGNATEDWTAQFLAQPFGRWLVGLAGVIVIGVGFYNLYQSYKAKFRRHLKLSQMSQAEQTWAVRLGRCGIAARSIVFVIIGIFLIQAAKLSDASQAKGFGEALAILAQQPFGSWLLGIVALGLIAYGIYSAIEARYRQIVR</sequence>